<evidence type="ECO:0000256" key="3">
    <source>
        <dbReference type="SAM" id="MobiDB-lite"/>
    </source>
</evidence>
<dbReference type="PANTHER" id="PTHR48081:SF8">
    <property type="entry name" value="ALPHA_BETA HYDROLASE FOLD-3 DOMAIN-CONTAINING PROTEIN-RELATED"/>
    <property type="match status" value="1"/>
</dbReference>
<dbReference type="GO" id="GO:0016787">
    <property type="term" value="F:hydrolase activity"/>
    <property type="evidence" value="ECO:0007669"/>
    <property type="project" value="UniProtKB-KW"/>
</dbReference>
<dbReference type="Gene3D" id="3.40.50.1820">
    <property type="entry name" value="alpha/beta hydrolase"/>
    <property type="match status" value="1"/>
</dbReference>
<dbReference type="PROSITE" id="PS01173">
    <property type="entry name" value="LIPASE_GDXG_HIS"/>
    <property type="match status" value="1"/>
</dbReference>
<protein>
    <submittedName>
        <fullName evidence="5">Acetyl esterase</fullName>
    </submittedName>
</protein>
<evidence type="ECO:0000259" key="4">
    <source>
        <dbReference type="Pfam" id="PF07859"/>
    </source>
</evidence>
<dbReference type="OrthoDB" id="33195at2157"/>
<evidence type="ECO:0000256" key="2">
    <source>
        <dbReference type="ARBA" id="ARBA00022801"/>
    </source>
</evidence>
<dbReference type="Pfam" id="PF07859">
    <property type="entry name" value="Abhydrolase_3"/>
    <property type="match status" value="1"/>
</dbReference>
<dbReference type="InterPro" id="IPR013094">
    <property type="entry name" value="AB_hydrolase_3"/>
</dbReference>
<proteinExistence type="inferred from homology"/>
<dbReference type="InterPro" id="IPR002168">
    <property type="entry name" value="Lipase_GDXG_HIS_AS"/>
</dbReference>
<dbReference type="EMBL" id="FQWV01000005">
    <property type="protein sequence ID" value="SHH23019.1"/>
    <property type="molecule type" value="Genomic_DNA"/>
</dbReference>
<organism evidence="5 6">
    <name type="scientific">Halobaculum gomorrense</name>
    <dbReference type="NCBI Taxonomy" id="43928"/>
    <lineage>
        <taxon>Archaea</taxon>
        <taxon>Methanobacteriati</taxon>
        <taxon>Methanobacteriota</taxon>
        <taxon>Stenosarchaea group</taxon>
        <taxon>Halobacteria</taxon>
        <taxon>Halobacteriales</taxon>
        <taxon>Haloferacaceae</taxon>
        <taxon>Halobaculum</taxon>
    </lineage>
</organism>
<accession>A0A1M5RAD0</accession>
<dbReference type="STRING" id="43928.SAMN05443636_2108"/>
<evidence type="ECO:0000256" key="1">
    <source>
        <dbReference type="ARBA" id="ARBA00010515"/>
    </source>
</evidence>
<name>A0A1M5RAD0_9EURY</name>
<sequence>MTDTGDGSARSDRLAALDPDLREAVAEVEALGVPPWHALSVESARRIEDDLFGGDGGDGRDGDEGSDDGDGAANDDGDGVPGLPVASTLDLAIDGPDGDDLPLRVYRPAETPAPTLVFLHGGGWCLGTLDSADDLARQLCRRVGAVVVSVDYRLAPEHPFPAAVDDAIRALRWTREHASGVGGNGVVGVAGSSAGGNLAAAASLAAPAGEAPAVHTLLYPITDRDFETASYEANADGPLLTRADMRHFWETYLRSDVDAANPHAAPARADESVLAERAPAVVVTGERDPLRDDGAAYVARLSDAGVDAELLDYEGMCHGFLSFADAVPAADAAFDDLAAATRERLDAAEGERPAGGSGEPSDQSRSESRS</sequence>
<keyword evidence="6" id="KW-1185">Reference proteome</keyword>
<comment type="similarity">
    <text evidence="1">Belongs to the 'GDXG' lipolytic enzyme family.</text>
</comment>
<dbReference type="RefSeq" id="WP_073309287.1">
    <property type="nucleotide sequence ID" value="NZ_FQWV01000005.1"/>
</dbReference>
<feature type="region of interest" description="Disordered" evidence="3">
    <location>
        <begin position="49"/>
        <end position="85"/>
    </location>
</feature>
<feature type="domain" description="Alpha/beta hydrolase fold-3" evidence="4">
    <location>
        <begin position="116"/>
        <end position="321"/>
    </location>
</feature>
<dbReference type="PANTHER" id="PTHR48081">
    <property type="entry name" value="AB HYDROLASE SUPERFAMILY PROTEIN C4A8.06C"/>
    <property type="match status" value="1"/>
</dbReference>
<dbReference type="InterPro" id="IPR050300">
    <property type="entry name" value="GDXG_lipolytic_enzyme"/>
</dbReference>
<dbReference type="AlphaFoldDB" id="A0A1M5RAD0"/>
<dbReference type="SUPFAM" id="SSF53474">
    <property type="entry name" value="alpha/beta-Hydrolases"/>
    <property type="match status" value="1"/>
</dbReference>
<reference evidence="5 6" key="1">
    <citation type="submission" date="2016-11" db="EMBL/GenBank/DDBJ databases">
        <authorList>
            <person name="Jaros S."/>
            <person name="Januszkiewicz K."/>
            <person name="Wedrychowicz H."/>
        </authorList>
    </citation>
    <scope>NUCLEOTIDE SEQUENCE [LARGE SCALE GENOMIC DNA]</scope>
    <source>
        <strain evidence="5 6">DSM 9297</strain>
    </source>
</reference>
<evidence type="ECO:0000313" key="5">
    <source>
        <dbReference type="EMBL" id="SHH23019.1"/>
    </source>
</evidence>
<keyword evidence="2" id="KW-0378">Hydrolase</keyword>
<feature type="compositionally biased region" description="Acidic residues" evidence="3">
    <location>
        <begin position="64"/>
        <end position="78"/>
    </location>
</feature>
<evidence type="ECO:0000313" key="6">
    <source>
        <dbReference type="Proteomes" id="UP000184357"/>
    </source>
</evidence>
<gene>
    <name evidence="5" type="ORF">SAMN05443636_2108</name>
</gene>
<dbReference type="InterPro" id="IPR029058">
    <property type="entry name" value="AB_hydrolase_fold"/>
</dbReference>
<feature type="region of interest" description="Disordered" evidence="3">
    <location>
        <begin position="344"/>
        <end position="370"/>
    </location>
</feature>
<dbReference type="Proteomes" id="UP000184357">
    <property type="component" value="Unassembled WGS sequence"/>
</dbReference>